<dbReference type="InterPro" id="IPR005899">
    <property type="entry name" value="Na_pump_deCOase"/>
</dbReference>
<evidence type="ECO:0000256" key="4">
    <source>
        <dbReference type="ARBA" id="ARBA00005844"/>
    </source>
</evidence>
<gene>
    <name evidence="16" type="primary">oadG</name>
    <name evidence="17" type="ORF">GJV85_05465</name>
</gene>
<keyword evidence="12 16" id="KW-0406">Ion transport</keyword>
<feature type="transmembrane region" description="Helical" evidence="16">
    <location>
        <begin position="12"/>
        <end position="33"/>
    </location>
</feature>
<reference evidence="17" key="2">
    <citation type="submission" date="2021-04" db="EMBL/GenBank/DDBJ databases">
        <title>Isolation and characterization of a novel species of the genus Sulfurimonas.</title>
        <authorList>
            <person name="Fukui M."/>
        </authorList>
    </citation>
    <scope>NUCLEOTIDE SEQUENCE</scope>
    <source>
        <strain evidence="17">H1576</strain>
    </source>
</reference>
<evidence type="ECO:0000256" key="3">
    <source>
        <dbReference type="ARBA" id="ARBA00004162"/>
    </source>
</evidence>
<evidence type="ECO:0000256" key="8">
    <source>
        <dbReference type="ARBA" id="ARBA00022692"/>
    </source>
</evidence>
<dbReference type="HAMAP" id="MF_00404">
    <property type="entry name" value="OadG"/>
    <property type="match status" value="1"/>
</dbReference>
<dbReference type="GO" id="GO:0005886">
    <property type="term" value="C:plasma membrane"/>
    <property type="evidence" value="ECO:0007669"/>
    <property type="project" value="UniProtKB-SubCell"/>
</dbReference>
<dbReference type="RefSeq" id="WP_207562859.1">
    <property type="nucleotide sequence ID" value="NZ_CP046072.1"/>
</dbReference>
<evidence type="ECO:0000256" key="5">
    <source>
        <dbReference type="ARBA" id="ARBA00011869"/>
    </source>
</evidence>
<keyword evidence="6 16" id="KW-0813">Transport</keyword>
<keyword evidence="17" id="KW-0670">Pyruvate</keyword>
<dbReference type="InterPro" id="IPR023424">
    <property type="entry name" value="OadG"/>
</dbReference>
<evidence type="ECO:0000256" key="2">
    <source>
        <dbReference type="ARBA" id="ARBA00003002"/>
    </source>
</evidence>
<dbReference type="KEGG" id="saqt:GJV85_05465"/>
<comment type="subcellular location">
    <subcellularLocation>
        <location evidence="3 16">Cell membrane</location>
        <topology evidence="3 16">Single-pass membrane protein</topology>
    </subcellularLocation>
</comment>
<accession>A0A975AZR8</accession>
<dbReference type="EC" id="7.2.4.2" evidence="16"/>
<dbReference type="GO" id="GO:0036376">
    <property type="term" value="P:sodium ion export across plasma membrane"/>
    <property type="evidence" value="ECO:0007669"/>
    <property type="project" value="InterPro"/>
</dbReference>
<comment type="subunit">
    <text evidence="5 16">Heterotrimer of an alpha, a beta and a gamma subunit.</text>
</comment>
<evidence type="ECO:0000256" key="14">
    <source>
        <dbReference type="ARBA" id="ARBA00023201"/>
    </source>
</evidence>
<dbReference type="GO" id="GO:0015451">
    <property type="term" value="F:decarboxylation-driven active transmembrane transporter activity"/>
    <property type="evidence" value="ECO:0007669"/>
    <property type="project" value="UniProtKB-EC"/>
</dbReference>
<evidence type="ECO:0000256" key="15">
    <source>
        <dbReference type="ARBA" id="ARBA00048176"/>
    </source>
</evidence>
<comment type="function">
    <text evidence="2 16">Catalyzes the decarboxylation of oxaloacetate coupled to Na(+) translocation.</text>
</comment>
<evidence type="ECO:0000256" key="16">
    <source>
        <dbReference type="HAMAP-Rule" id="MF_00404"/>
    </source>
</evidence>
<comment type="similarity">
    <text evidence="4 16">Belongs to the OadG family.</text>
</comment>
<dbReference type="Pfam" id="PF04277">
    <property type="entry name" value="OAD_gamma"/>
    <property type="match status" value="1"/>
</dbReference>
<keyword evidence="10 16" id="KW-1133">Transmembrane helix</keyword>
<comment type="cofactor">
    <cofactor evidence="1 16">
        <name>Na(+)</name>
        <dbReference type="ChEBI" id="CHEBI:29101"/>
    </cofactor>
</comment>
<dbReference type="AlphaFoldDB" id="A0A975AZR8"/>
<evidence type="ECO:0000256" key="11">
    <source>
        <dbReference type="ARBA" id="ARBA00023053"/>
    </source>
</evidence>
<evidence type="ECO:0000313" key="17">
    <source>
        <dbReference type="EMBL" id="QSZ41576.1"/>
    </source>
</evidence>
<keyword evidence="13 16" id="KW-0472">Membrane</keyword>
<name>A0A975AZR8_9BACT</name>
<dbReference type="NCBIfam" id="TIGR01195">
    <property type="entry name" value="oadG_fam"/>
    <property type="match status" value="1"/>
</dbReference>
<dbReference type="Proteomes" id="UP000671852">
    <property type="component" value="Chromosome"/>
</dbReference>
<evidence type="ECO:0000256" key="13">
    <source>
        <dbReference type="ARBA" id="ARBA00023136"/>
    </source>
</evidence>
<evidence type="ECO:0000256" key="6">
    <source>
        <dbReference type="ARBA" id="ARBA00022448"/>
    </source>
</evidence>
<evidence type="ECO:0000313" key="18">
    <source>
        <dbReference type="Proteomes" id="UP000671852"/>
    </source>
</evidence>
<protein>
    <recommendedName>
        <fullName evidence="16">Probable oxaloacetate decarboxylase gamma chain</fullName>
        <ecNumber evidence="16">7.2.4.2</ecNumber>
    </recommendedName>
</protein>
<dbReference type="EMBL" id="CP046072">
    <property type="protein sequence ID" value="QSZ41576.1"/>
    <property type="molecule type" value="Genomic_DNA"/>
</dbReference>
<comment type="catalytic activity">
    <reaction evidence="15 16">
        <text>oxaloacetate + 2 Na(+)(in) + H(+) = pyruvate + 2 Na(+)(out) + CO2</text>
        <dbReference type="Rhea" id="RHEA:57724"/>
        <dbReference type="ChEBI" id="CHEBI:15361"/>
        <dbReference type="ChEBI" id="CHEBI:15378"/>
        <dbReference type="ChEBI" id="CHEBI:16452"/>
        <dbReference type="ChEBI" id="CHEBI:16526"/>
        <dbReference type="ChEBI" id="CHEBI:29101"/>
        <dbReference type="EC" id="7.2.4.2"/>
    </reaction>
</comment>
<proteinExistence type="inferred from homology"/>
<keyword evidence="7 16" id="KW-1003">Cell membrane</keyword>
<keyword evidence="11 16" id="KW-0915">Sodium</keyword>
<evidence type="ECO:0000256" key="12">
    <source>
        <dbReference type="ARBA" id="ARBA00023065"/>
    </source>
</evidence>
<keyword evidence="9 16" id="KW-1278">Translocase</keyword>
<reference evidence="17" key="1">
    <citation type="submission" date="2019-11" db="EMBL/GenBank/DDBJ databases">
        <authorList>
            <person name="Kojima H."/>
        </authorList>
    </citation>
    <scope>NUCLEOTIDE SEQUENCE</scope>
    <source>
        <strain evidence="17">H1576</strain>
    </source>
</reference>
<keyword evidence="8 16" id="KW-0812">Transmembrane</keyword>
<dbReference type="GO" id="GO:0015081">
    <property type="term" value="F:sodium ion transmembrane transporter activity"/>
    <property type="evidence" value="ECO:0007669"/>
    <property type="project" value="UniProtKB-UniRule"/>
</dbReference>
<dbReference type="GO" id="GO:0008948">
    <property type="term" value="F:oxaloacetate decarboxylase activity"/>
    <property type="evidence" value="ECO:0007669"/>
    <property type="project" value="UniProtKB-UniRule"/>
</dbReference>
<organism evidence="17 18">
    <name type="scientific">Sulfurimonas aquatica</name>
    <dbReference type="NCBI Taxonomy" id="2672570"/>
    <lineage>
        <taxon>Bacteria</taxon>
        <taxon>Pseudomonadati</taxon>
        <taxon>Campylobacterota</taxon>
        <taxon>Epsilonproteobacteria</taxon>
        <taxon>Campylobacterales</taxon>
        <taxon>Sulfurimonadaceae</taxon>
        <taxon>Sulfurimonas</taxon>
    </lineage>
</organism>
<evidence type="ECO:0000256" key="9">
    <source>
        <dbReference type="ARBA" id="ARBA00022967"/>
    </source>
</evidence>
<keyword evidence="18" id="KW-1185">Reference proteome</keyword>
<keyword evidence="14 16" id="KW-0739">Sodium transport</keyword>
<evidence type="ECO:0000256" key="1">
    <source>
        <dbReference type="ARBA" id="ARBA00001959"/>
    </source>
</evidence>
<evidence type="ECO:0000256" key="7">
    <source>
        <dbReference type="ARBA" id="ARBA00022475"/>
    </source>
</evidence>
<evidence type="ECO:0000256" key="10">
    <source>
        <dbReference type="ARBA" id="ARBA00022989"/>
    </source>
</evidence>
<sequence length="77" mass="8484">METNLILEGFKFMGLGMGTVFVFLIIMIISMNIMSTIIHKFFPEVQPKPVAPATQNKNKNAKVIAAISAAISHHRQG</sequence>